<keyword evidence="3" id="KW-0408">Iron</keyword>
<dbReference type="Gene3D" id="1.10.760.10">
    <property type="entry name" value="Cytochrome c-like domain"/>
    <property type="match status" value="1"/>
</dbReference>
<feature type="domain" description="Cytochrome c" evidence="4">
    <location>
        <begin position="42"/>
        <end position="120"/>
    </location>
</feature>
<dbReference type="InterPro" id="IPR051459">
    <property type="entry name" value="Cytochrome_c-type_DH"/>
</dbReference>
<dbReference type="InterPro" id="IPR009056">
    <property type="entry name" value="Cyt_c-like_dom"/>
</dbReference>
<feature type="non-terminal residue" evidence="5">
    <location>
        <position position="123"/>
    </location>
</feature>
<evidence type="ECO:0000259" key="4">
    <source>
        <dbReference type="PROSITE" id="PS51007"/>
    </source>
</evidence>
<organism evidence="5">
    <name type="scientific">marine metagenome</name>
    <dbReference type="NCBI Taxonomy" id="408172"/>
    <lineage>
        <taxon>unclassified sequences</taxon>
        <taxon>metagenomes</taxon>
        <taxon>ecological metagenomes</taxon>
    </lineage>
</organism>
<dbReference type="EMBL" id="UINC01009419">
    <property type="protein sequence ID" value="SVA42248.1"/>
    <property type="molecule type" value="Genomic_DNA"/>
</dbReference>
<name>A0A381VR85_9ZZZZ</name>
<dbReference type="GO" id="GO:0009055">
    <property type="term" value="F:electron transfer activity"/>
    <property type="evidence" value="ECO:0007669"/>
    <property type="project" value="InterPro"/>
</dbReference>
<dbReference type="AlphaFoldDB" id="A0A381VR85"/>
<keyword evidence="2" id="KW-0479">Metal-binding</keyword>
<protein>
    <recommendedName>
        <fullName evidence="4">Cytochrome c domain-containing protein</fullName>
    </recommendedName>
</protein>
<dbReference type="GO" id="GO:0020037">
    <property type="term" value="F:heme binding"/>
    <property type="evidence" value="ECO:0007669"/>
    <property type="project" value="InterPro"/>
</dbReference>
<dbReference type="Pfam" id="PF13442">
    <property type="entry name" value="Cytochrome_CBB3"/>
    <property type="match status" value="1"/>
</dbReference>
<gene>
    <name evidence="5" type="ORF">METZ01_LOCUS95102</name>
</gene>
<reference evidence="5" key="1">
    <citation type="submission" date="2018-05" db="EMBL/GenBank/DDBJ databases">
        <authorList>
            <person name="Lanie J.A."/>
            <person name="Ng W.-L."/>
            <person name="Kazmierczak K.M."/>
            <person name="Andrzejewski T.M."/>
            <person name="Davidsen T.M."/>
            <person name="Wayne K.J."/>
            <person name="Tettelin H."/>
            <person name="Glass J.I."/>
            <person name="Rusch D."/>
            <person name="Podicherti R."/>
            <person name="Tsui H.-C.T."/>
            <person name="Winkler M.E."/>
        </authorList>
    </citation>
    <scope>NUCLEOTIDE SEQUENCE</scope>
</reference>
<keyword evidence="1" id="KW-0349">Heme</keyword>
<evidence type="ECO:0000313" key="5">
    <source>
        <dbReference type="EMBL" id="SVA42248.1"/>
    </source>
</evidence>
<dbReference type="PANTHER" id="PTHR35008">
    <property type="entry name" value="BLL4482 PROTEIN-RELATED"/>
    <property type="match status" value="1"/>
</dbReference>
<evidence type="ECO:0000256" key="3">
    <source>
        <dbReference type="ARBA" id="ARBA00023004"/>
    </source>
</evidence>
<accession>A0A381VR85</accession>
<evidence type="ECO:0000256" key="2">
    <source>
        <dbReference type="ARBA" id="ARBA00022723"/>
    </source>
</evidence>
<dbReference type="GO" id="GO:0046872">
    <property type="term" value="F:metal ion binding"/>
    <property type="evidence" value="ECO:0007669"/>
    <property type="project" value="UniProtKB-KW"/>
</dbReference>
<dbReference type="PROSITE" id="PS51007">
    <property type="entry name" value="CYTC"/>
    <property type="match status" value="1"/>
</dbReference>
<dbReference type="InterPro" id="IPR036909">
    <property type="entry name" value="Cyt_c-like_dom_sf"/>
</dbReference>
<evidence type="ECO:0000256" key="1">
    <source>
        <dbReference type="ARBA" id="ARBA00022617"/>
    </source>
</evidence>
<sequence length="123" mass="13272">MKTDRTKSQIYFAFAILIIWDYLMPVATAQPQGPETISFTGPQVVEGKAAYEINCAACHGLDLEGAAVVPNLSGESFATKWSAAPLNEFAIELRQMPPGGDSRLEDEDYAAIAAYILSFNGVP</sequence>
<dbReference type="SUPFAM" id="SSF46626">
    <property type="entry name" value="Cytochrome c"/>
    <property type="match status" value="1"/>
</dbReference>
<dbReference type="PANTHER" id="PTHR35008:SF8">
    <property type="entry name" value="ALCOHOL DEHYDROGENASE CYTOCHROME C SUBUNIT"/>
    <property type="match status" value="1"/>
</dbReference>
<proteinExistence type="predicted"/>